<comment type="caution">
    <text evidence="2">The sequence shown here is derived from an EMBL/GenBank/DDBJ whole genome shotgun (WGS) entry which is preliminary data.</text>
</comment>
<dbReference type="EMBL" id="VSRR010000769">
    <property type="protein sequence ID" value="MPC19433.1"/>
    <property type="molecule type" value="Genomic_DNA"/>
</dbReference>
<protein>
    <submittedName>
        <fullName evidence="2">Uncharacterized protein</fullName>
    </submittedName>
</protein>
<evidence type="ECO:0000313" key="3">
    <source>
        <dbReference type="Proteomes" id="UP000324222"/>
    </source>
</evidence>
<accession>A0A5B7DDT7</accession>
<dbReference type="AlphaFoldDB" id="A0A5B7DDT7"/>
<organism evidence="2 3">
    <name type="scientific">Portunus trituberculatus</name>
    <name type="common">Swimming crab</name>
    <name type="synonym">Neptunus trituberculatus</name>
    <dbReference type="NCBI Taxonomy" id="210409"/>
    <lineage>
        <taxon>Eukaryota</taxon>
        <taxon>Metazoa</taxon>
        <taxon>Ecdysozoa</taxon>
        <taxon>Arthropoda</taxon>
        <taxon>Crustacea</taxon>
        <taxon>Multicrustacea</taxon>
        <taxon>Malacostraca</taxon>
        <taxon>Eumalacostraca</taxon>
        <taxon>Eucarida</taxon>
        <taxon>Decapoda</taxon>
        <taxon>Pleocyemata</taxon>
        <taxon>Brachyura</taxon>
        <taxon>Eubrachyura</taxon>
        <taxon>Portunoidea</taxon>
        <taxon>Portunidae</taxon>
        <taxon>Portuninae</taxon>
        <taxon>Portunus</taxon>
    </lineage>
</organism>
<dbReference type="Proteomes" id="UP000324222">
    <property type="component" value="Unassembled WGS sequence"/>
</dbReference>
<proteinExistence type="predicted"/>
<name>A0A5B7DDT7_PORTR</name>
<feature type="region of interest" description="Disordered" evidence="1">
    <location>
        <begin position="1"/>
        <end position="23"/>
    </location>
</feature>
<evidence type="ECO:0000256" key="1">
    <source>
        <dbReference type="SAM" id="MobiDB-lite"/>
    </source>
</evidence>
<gene>
    <name evidence="2" type="ORF">E2C01_012347</name>
</gene>
<keyword evidence="3" id="KW-1185">Reference proteome</keyword>
<reference evidence="2 3" key="1">
    <citation type="submission" date="2019-05" db="EMBL/GenBank/DDBJ databases">
        <title>Another draft genome of Portunus trituberculatus and its Hox gene families provides insights of decapod evolution.</title>
        <authorList>
            <person name="Jeong J.-H."/>
            <person name="Song I."/>
            <person name="Kim S."/>
            <person name="Choi T."/>
            <person name="Kim D."/>
            <person name="Ryu S."/>
            <person name="Kim W."/>
        </authorList>
    </citation>
    <scope>NUCLEOTIDE SEQUENCE [LARGE SCALE GENOMIC DNA]</scope>
    <source>
        <tissue evidence="2">Muscle</tissue>
    </source>
</reference>
<sequence length="90" mass="9645">MAALLGDTRPSVTGGPPKASSAEVEVDCTLRRHWALSSPHLLLLHTPIVVNKSPNERIQSSVCIRVGGKEVSAEGMRMRSPKSVNTFLPA</sequence>
<evidence type="ECO:0000313" key="2">
    <source>
        <dbReference type="EMBL" id="MPC19433.1"/>
    </source>
</evidence>